<proteinExistence type="predicted"/>
<reference evidence="1 2" key="1">
    <citation type="submission" date="2018-10" db="EMBL/GenBank/DDBJ databases">
        <title>Genome-centric metagenomics revealed C2 chemical producing, CO utilizing Clostridium with novel acetogenic gene cluster.</title>
        <authorList>
            <person name="Kang H."/>
            <person name="Park B."/>
            <person name="Choi I.G."/>
            <person name="Chang I.S."/>
        </authorList>
    </citation>
    <scope>NUCLEOTIDE SEQUENCE [LARGE SCALE GENOMIC DNA]</scope>
    <source>
        <strain evidence="1 2">H21-9</strain>
    </source>
</reference>
<organism evidence="1 2">
    <name type="scientific">Clostridium autoethanogenum</name>
    <dbReference type="NCBI Taxonomy" id="84023"/>
    <lineage>
        <taxon>Bacteria</taxon>
        <taxon>Bacillati</taxon>
        <taxon>Bacillota</taxon>
        <taxon>Clostridia</taxon>
        <taxon>Eubacteriales</taxon>
        <taxon>Clostridiaceae</taxon>
        <taxon>Clostridium</taxon>
    </lineage>
</organism>
<accession>A0A3M0SBC4</accession>
<sequence length="115" mass="13659">MIEFNEKEIKYIKENMDNVLEIFNKGSKKELQTYIEEIGGSMIDVVIMFSRNGYKLLDKVNEIDYLNDKIIDFVRYGMGMWVWTDAYMESAEEVFEYVPDVTYCGIYEKLISEED</sequence>
<dbReference type="AlphaFoldDB" id="A0A3M0SBC4"/>
<name>A0A3M0SBC4_9CLOT</name>
<gene>
    <name evidence="1" type="ORF">D9O40_16770</name>
</gene>
<dbReference type="EMBL" id="RFAQ01000074">
    <property type="protein sequence ID" value="RMC95191.1"/>
    <property type="molecule type" value="Genomic_DNA"/>
</dbReference>
<dbReference type="Proteomes" id="UP000277999">
    <property type="component" value="Unassembled WGS sequence"/>
</dbReference>
<comment type="caution">
    <text evidence="1">The sequence shown here is derived from an EMBL/GenBank/DDBJ whole genome shotgun (WGS) entry which is preliminary data.</text>
</comment>
<protein>
    <submittedName>
        <fullName evidence="1">Uncharacterized protein</fullName>
    </submittedName>
</protein>
<evidence type="ECO:0000313" key="1">
    <source>
        <dbReference type="EMBL" id="RMC95191.1"/>
    </source>
</evidence>
<evidence type="ECO:0000313" key="2">
    <source>
        <dbReference type="Proteomes" id="UP000277999"/>
    </source>
</evidence>